<dbReference type="GO" id="GO:0007096">
    <property type="term" value="P:regulation of exit from mitosis"/>
    <property type="evidence" value="ECO:0007669"/>
    <property type="project" value="TreeGrafter"/>
</dbReference>
<accession>A0A5M3N2T5</accession>
<dbReference type="OMA" id="WEAARSH"/>
<sequence length="416" mass="45959">MSLRRFAHFNKGTSTPGSPSVSSEHRSRTSIGTSTQNSSSSVGSPNGHANTPSTPYTPPRRSNVQYINSPSATPSITHSTPFDWDAARARRPPPYATPRRPGSHGTQNGNEPKTPRKSVVRKKGFVERIRAVPSRIAFEIALFPHNVPLPAPRTSAIIIGAGLHVIHLFVRIAQLQAAVEAEIGWEDMYWEKDDDKGWFDWTVPMTVLLMAASAVNVFSLFTRRRTYQLHRRTRADAVQSPRTSFVHAPERAHSPPSPHRAGGQGPANTVLYVLSISWRGVTGSIRFLLGIDSAGAASKSLNTPPGRGEVQQLNIWTPGELERVLIWIYSPVHGLLYMGAGSAGNGNWVWIFAIMAAVSVLIWGLVEGYEGVVRDREILAGEVMYEYNEGFVYPRVNPIRRDVAVMTHENEMVSWK</sequence>
<feature type="transmembrane region" description="Helical" evidence="6">
    <location>
        <begin position="198"/>
        <end position="222"/>
    </location>
</feature>
<name>A0A5M3N2T5_CONPW</name>
<evidence type="ECO:0000313" key="7">
    <source>
        <dbReference type="EMBL" id="EIW85185.1"/>
    </source>
</evidence>
<feature type="transmembrane region" description="Helical" evidence="6">
    <location>
        <begin position="324"/>
        <end position="342"/>
    </location>
</feature>
<dbReference type="InterPro" id="IPR018819">
    <property type="entry name" value="Nur1/Mug154"/>
</dbReference>
<feature type="compositionally biased region" description="Low complexity" evidence="5">
    <location>
        <begin position="29"/>
        <end position="62"/>
    </location>
</feature>
<dbReference type="Proteomes" id="UP000053558">
    <property type="component" value="Unassembled WGS sequence"/>
</dbReference>
<keyword evidence="8" id="KW-1185">Reference proteome</keyword>
<dbReference type="PANTHER" id="PTHR28293:SF1">
    <property type="entry name" value="NUCLEAR RIM PROTEIN 1"/>
    <property type="match status" value="1"/>
</dbReference>
<dbReference type="GeneID" id="19200692"/>
<dbReference type="KEGG" id="cput:CONPUDRAFT_135005"/>
<dbReference type="PANTHER" id="PTHR28293">
    <property type="entry name" value="NUCLEAR RIM PROTEIN 1"/>
    <property type="match status" value="1"/>
</dbReference>
<proteinExistence type="predicted"/>
<evidence type="ECO:0000256" key="1">
    <source>
        <dbReference type="ARBA" id="ARBA00004127"/>
    </source>
</evidence>
<dbReference type="RefSeq" id="XP_007764754.1">
    <property type="nucleotide sequence ID" value="XM_007766564.1"/>
</dbReference>
<evidence type="ECO:0000256" key="2">
    <source>
        <dbReference type="ARBA" id="ARBA00022692"/>
    </source>
</evidence>
<keyword evidence="2 6" id="KW-0812">Transmembrane</keyword>
<comment type="caution">
    <text evidence="7">The sequence shown here is derived from an EMBL/GenBank/DDBJ whole genome shotgun (WGS) entry which is preliminary data.</text>
</comment>
<keyword evidence="4 6" id="KW-0472">Membrane</keyword>
<reference evidence="8" key="1">
    <citation type="journal article" date="2012" name="Science">
        <title>The Paleozoic origin of enzymatic lignin decomposition reconstructed from 31 fungal genomes.</title>
        <authorList>
            <person name="Floudas D."/>
            <person name="Binder M."/>
            <person name="Riley R."/>
            <person name="Barry K."/>
            <person name="Blanchette R.A."/>
            <person name="Henrissat B."/>
            <person name="Martinez A.T."/>
            <person name="Otillar R."/>
            <person name="Spatafora J.W."/>
            <person name="Yadav J.S."/>
            <person name="Aerts A."/>
            <person name="Benoit I."/>
            <person name="Boyd A."/>
            <person name="Carlson A."/>
            <person name="Copeland A."/>
            <person name="Coutinho P.M."/>
            <person name="de Vries R.P."/>
            <person name="Ferreira P."/>
            <person name="Findley K."/>
            <person name="Foster B."/>
            <person name="Gaskell J."/>
            <person name="Glotzer D."/>
            <person name="Gorecki P."/>
            <person name="Heitman J."/>
            <person name="Hesse C."/>
            <person name="Hori C."/>
            <person name="Igarashi K."/>
            <person name="Jurgens J.A."/>
            <person name="Kallen N."/>
            <person name="Kersten P."/>
            <person name="Kohler A."/>
            <person name="Kuees U."/>
            <person name="Kumar T.K.A."/>
            <person name="Kuo A."/>
            <person name="LaButti K."/>
            <person name="Larrondo L.F."/>
            <person name="Lindquist E."/>
            <person name="Ling A."/>
            <person name="Lombard V."/>
            <person name="Lucas S."/>
            <person name="Lundell T."/>
            <person name="Martin R."/>
            <person name="McLaughlin D.J."/>
            <person name="Morgenstern I."/>
            <person name="Morin E."/>
            <person name="Murat C."/>
            <person name="Nagy L.G."/>
            <person name="Nolan M."/>
            <person name="Ohm R.A."/>
            <person name="Patyshakuliyeva A."/>
            <person name="Rokas A."/>
            <person name="Ruiz-Duenas F.J."/>
            <person name="Sabat G."/>
            <person name="Salamov A."/>
            <person name="Samejima M."/>
            <person name="Schmutz J."/>
            <person name="Slot J.C."/>
            <person name="St John F."/>
            <person name="Stenlid J."/>
            <person name="Sun H."/>
            <person name="Sun S."/>
            <person name="Syed K."/>
            <person name="Tsang A."/>
            <person name="Wiebenga A."/>
            <person name="Young D."/>
            <person name="Pisabarro A."/>
            <person name="Eastwood D.C."/>
            <person name="Martin F."/>
            <person name="Cullen D."/>
            <person name="Grigoriev I.V."/>
            <person name="Hibbett D.S."/>
        </authorList>
    </citation>
    <scope>NUCLEOTIDE SEQUENCE [LARGE SCALE GENOMIC DNA]</scope>
    <source>
        <strain evidence="8">RWD-64-598 SS2</strain>
    </source>
</reference>
<dbReference type="OrthoDB" id="3363151at2759"/>
<feature type="transmembrane region" description="Helical" evidence="6">
    <location>
        <begin position="348"/>
        <end position="366"/>
    </location>
</feature>
<dbReference type="GO" id="GO:0012505">
    <property type="term" value="C:endomembrane system"/>
    <property type="evidence" value="ECO:0007669"/>
    <property type="project" value="UniProtKB-SubCell"/>
</dbReference>
<gene>
    <name evidence="7" type="ORF">CONPUDRAFT_135005</name>
</gene>
<organism evidence="7 8">
    <name type="scientific">Coniophora puteana (strain RWD-64-598)</name>
    <name type="common">Brown rot fungus</name>
    <dbReference type="NCBI Taxonomy" id="741705"/>
    <lineage>
        <taxon>Eukaryota</taxon>
        <taxon>Fungi</taxon>
        <taxon>Dikarya</taxon>
        <taxon>Basidiomycota</taxon>
        <taxon>Agaricomycotina</taxon>
        <taxon>Agaricomycetes</taxon>
        <taxon>Agaricomycetidae</taxon>
        <taxon>Boletales</taxon>
        <taxon>Coniophorineae</taxon>
        <taxon>Coniophoraceae</taxon>
        <taxon>Coniophora</taxon>
    </lineage>
</organism>
<protein>
    <submittedName>
        <fullName evidence="7">Uncharacterized protein</fullName>
    </submittedName>
</protein>
<feature type="compositionally biased region" description="Low complexity" evidence="5">
    <location>
        <begin position="12"/>
        <end position="22"/>
    </location>
</feature>
<evidence type="ECO:0000256" key="3">
    <source>
        <dbReference type="ARBA" id="ARBA00022989"/>
    </source>
</evidence>
<dbReference type="Pfam" id="PF10332">
    <property type="entry name" value="DUF2418"/>
    <property type="match status" value="1"/>
</dbReference>
<feature type="region of interest" description="Disordered" evidence="5">
    <location>
        <begin position="238"/>
        <end position="264"/>
    </location>
</feature>
<evidence type="ECO:0000256" key="4">
    <source>
        <dbReference type="ARBA" id="ARBA00023136"/>
    </source>
</evidence>
<feature type="region of interest" description="Disordered" evidence="5">
    <location>
        <begin position="1"/>
        <end position="120"/>
    </location>
</feature>
<dbReference type="AlphaFoldDB" id="A0A5M3N2T5"/>
<dbReference type="EMBL" id="JH711574">
    <property type="protein sequence ID" value="EIW85185.1"/>
    <property type="molecule type" value="Genomic_DNA"/>
</dbReference>
<evidence type="ECO:0000256" key="6">
    <source>
        <dbReference type="SAM" id="Phobius"/>
    </source>
</evidence>
<evidence type="ECO:0000313" key="8">
    <source>
        <dbReference type="Proteomes" id="UP000053558"/>
    </source>
</evidence>
<keyword evidence="3 6" id="KW-1133">Transmembrane helix</keyword>
<comment type="subcellular location">
    <subcellularLocation>
        <location evidence="1">Endomembrane system</location>
        <topology evidence="1">Multi-pass membrane protein</topology>
    </subcellularLocation>
</comment>
<feature type="compositionally biased region" description="Polar residues" evidence="5">
    <location>
        <begin position="63"/>
        <end position="80"/>
    </location>
</feature>
<evidence type="ECO:0000256" key="5">
    <source>
        <dbReference type="SAM" id="MobiDB-lite"/>
    </source>
</evidence>
<dbReference type="GO" id="GO:0043007">
    <property type="term" value="P:maintenance of rDNA"/>
    <property type="evidence" value="ECO:0007669"/>
    <property type="project" value="TreeGrafter"/>
</dbReference>